<proteinExistence type="predicted"/>
<evidence type="ECO:0008006" key="3">
    <source>
        <dbReference type="Google" id="ProtNLM"/>
    </source>
</evidence>
<keyword evidence="2" id="KW-1185">Reference proteome</keyword>
<dbReference type="AlphaFoldDB" id="A0A2M9XAC9"/>
<dbReference type="PANTHER" id="PTHR33973">
    <property type="entry name" value="OS07G0153300 PROTEIN"/>
    <property type="match status" value="1"/>
</dbReference>
<dbReference type="Pfam" id="PF07103">
    <property type="entry name" value="DUF1365"/>
    <property type="match status" value="1"/>
</dbReference>
<evidence type="ECO:0000313" key="2">
    <source>
        <dbReference type="Proteomes" id="UP000232196"/>
    </source>
</evidence>
<evidence type="ECO:0000313" key="1">
    <source>
        <dbReference type="EMBL" id="PJZ24653.1"/>
    </source>
</evidence>
<dbReference type="EMBL" id="NPDN01000007">
    <property type="protein sequence ID" value="PJZ24653.1"/>
    <property type="molecule type" value="Genomic_DNA"/>
</dbReference>
<dbReference type="InterPro" id="IPR010775">
    <property type="entry name" value="DUF1365"/>
</dbReference>
<dbReference type="OrthoDB" id="9778801at2"/>
<sequence>MGLNSKIIEARVMHDRKIPKPNRFNYGVFTFQLDLDELDIVNDRLRMLGNNKFRVFSFKDTDHLNFGKEGIKENFLEYLRQEGVKEKVEKVTLITNLRVFGYVFNPVSFYFAEDKDGNPICAVAEVGNTFGEMKLYFLGKGSFDQKGFKRKEGKFFYVSPFVSLDSEFEFYLNPPQDGRVNLRIDAFENEERVMVTTYTGKVLDLTDLNLIRMFLKYPFVTLRVIGLIHWQALLLYLKKLPFIRKTEGLDKQRGLHLGRR</sequence>
<reference evidence="1 2" key="1">
    <citation type="submission" date="2017-07" db="EMBL/GenBank/DDBJ databases">
        <title>Leptospira spp. isolated from tropical soils.</title>
        <authorList>
            <person name="Thibeaux R."/>
            <person name="Iraola G."/>
            <person name="Ferres I."/>
            <person name="Bierque E."/>
            <person name="Girault D."/>
            <person name="Soupe-Gilbert M.-E."/>
            <person name="Picardeau M."/>
            <person name="Goarant C."/>
        </authorList>
    </citation>
    <scope>NUCLEOTIDE SEQUENCE [LARGE SCALE GENOMIC DNA]</scope>
    <source>
        <strain evidence="1 2">MCA1-C-A1</strain>
    </source>
</reference>
<dbReference type="RefSeq" id="WP_100707352.1">
    <property type="nucleotide sequence ID" value="NZ_NPDL01000006.1"/>
</dbReference>
<organism evidence="1 2">
    <name type="scientific">Leptospira hartskeerlii</name>
    <dbReference type="NCBI Taxonomy" id="2023177"/>
    <lineage>
        <taxon>Bacteria</taxon>
        <taxon>Pseudomonadati</taxon>
        <taxon>Spirochaetota</taxon>
        <taxon>Spirochaetia</taxon>
        <taxon>Leptospirales</taxon>
        <taxon>Leptospiraceae</taxon>
        <taxon>Leptospira</taxon>
    </lineage>
</organism>
<protein>
    <recommendedName>
        <fullName evidence="3">DUF1365 domain-containing protein</fullName>
    </recommendedName>
</protein>
<accession>A0A2M9XAC9</accession>
<dbReference type="PANTHER" id="PTHR33973:SF4">
    <property type="entry name" value="OS07G0153300 PROTEIN"/>
    <property type="match status" value="1"/>
</dbReference>
<comment type="caution">
    <text evidence="1">The sequence shown here is derived from an EMBL/GenBank/DDBJ whole genome shotgun (WGS) entry which is preliminary data.</text>
</comment>
<dbReference type="Proteomes" id="UP000232196">
    <property type="component" value="Unassembled WGS sequence"/>
</dbReference>
<name>A0A2M9XAC9_9LEPT</name>
<gene>
    <name evidence="1" type="ORF">CH357_13750</name>
</gene>